<evidence type="ECO:0000259" key="3">
    <source>
        <dbReference type="Pfam" id="PF07515"/>
    </source>
</evidence>
<dbReference type="SUPFAM" id="SSF46785">
    <property type="entry name" value="Winged helix' DNA-binding domain"/>
    <property type="match status" value="1"/>
</dbReference>
<organism evidence="4 5">
    <name type="scientific">Pseudomonas gingeri</name>
    <dbReference type="NCBI Taxonomy" id="117681"/>
    <lineage>
        <taxon>Bacteria</taxon>
        <taxon>Pseudomonadati</taxon>
        <taxon>Pseudomonadota</taxon>
        <taxon>Gammaproteobacteria</taxon>
        <taxon>Pseudomonadales</taxon>
        <taxon>Pseudomonadaceae</taxon>
        <taxon>Pseudomonas</taxon>
    </lineage>
</organism>
<dbReference type="Pfam" id="PF07514">
    <property type="entry name" value="TraI_2"/>
    <property type="match status" value="1"/>
</dbReference>
<evidence type="ECO:0000259" key="2">
    <source>
        <dbReference type="Pfam" id="PF07514"/>
    </source>
</evidence>
<dbReference type="Pfam" id="PF07515">
    <property type="entry name" value="TraI_2_C"/>
    <property type="match status" value="1"/>
</dbReference>
<dbReference type="NCBIfam" id="NF041494">
    <property type="entry name" value="MobH"/>
    <property type="match status" value="1"/>
</dbReference>
<dbReference type="InterPro" id="IPR011119">
    <property type="entry name" value="Unchr_helicase_relaxase_TraI"/>
</dbReference>
<evidence type="ECO:0000313" key="4">
    <source>
        <dbReference type="EMBL" id="NWB98352.1"/>
    </source>
</evidence>
<evidence type="ECO:0000313" key="5">
    <source>
        <dbReference type="Proteomes" id="UP000539985"/>
    </source>
</evidence>
<reference evidence="4 5" key="1">
    <citation type="submission" date="2020-04" db="EMBL/GenBank/DDBJ databases">
        <title>Molecular characterization of pseudomonads from Agaricus bisporus reveal novel blotch 2 pathogens in Western Europe.</title>
        <authorList>
            <person name="Taparia T."/>
            <person name="Krijger M."/>
            <person name="Haynes E."/>
            <person name="Elpinstone J.G."/>
            <person name="Noble R."/>
            <person name="Van Der Wolf J."/>
        </authorList>
    </citation>
    <scope>NUCLEOTIDE SEQUENCE [LARGE SCALE GENOMIC DNA]</scope>
    <source>
        <strain evidence="4 5">H7001</strain>
    </source>
</reference>
<dbReference type="InterPro" id="IPR036390">
    <property type="entry name" value="WH_DNA-bd_sf"/>
</dbReference>
<feature type="domain" description="Uncharacterised" evidence="2">
    <location>
        <begin position="30"/>
        <end position="337"/>
    </location>
</feature>
<name>A0A7Y7XGF4_9PSED</name>
<dbReference type="EMBL" id="JACAQB010000009">
    <property type="protein sequence ID" value="NWB98352.1"/>
    <property type="molecule type" value="Genomic_DNA"/>
</dbReference>
<dbReference type="Gene3D" id="2.40.10.200">
    <property type="entry name" value="STY4665 C-terminal domain-like"/>
    <property type="match status" value="1"/>
</dbReference>
<dbReference type="Gene3D" id="1.10.10.10">
    <property type="entry name" value="Winged helix-like DNA-binding domain superfamily/Winged helix DNA-binding domain"/>
    <property type="match status" value="1"/>
</dbReference>
<feature type="compositionally biased region" description="Polar residues" evidence="1">
    <location>
        <begin position="497"/>
        <end position="511"/>
    </location>
</feature>
<feature type="region of interest" description="Disordered" evidence="1">
    <location>
        <begin position="382"/>
        <end position="425"/>
    </location>
</feature>
<dbReference type="Proteomes" id="UP000539985">
    <property type="component" value="Unassembled WGS sequence"/>
</dbReference>
<accession>A0A7Y7XGF4</accession>
<dbReference type="Gene3D" id="1.10.3210.40">
    <property type="match status" value="1"/>
</dbReference>
<proteinExistence type="predicted"/>
<dbReference type="NCBIfam" id="TIGR03760">
    <property type="entry name" value="ICE_TraI_Pfluor"/>
    <property type="match status" value="1"/>
</dbReference>
<protein>
    <submittedName>
        <fullName evidence="4">TraI domain-containing protein</fullName>
    </submittedName>
</protein>
<dbReference type="AlphaFoldDB" id="A0A7Y7XGF4"/>
<dbReference type="RefSeq" id="WP_177104003.1">
    <property type="nucleotide sequence ID" value="NZ_JACAQB010000009.1"/>
</dbReference>
<dbReference type="InterPro" id="IPR011093">
    <property type="entry name" value="TraI_2_C"/>
</dbReference>
<feature type="compositionally biased region" description="Basic and acidic residues" evidence="1">
    <location>
        <begin position="452"/>
        <end position="462"/>
    </location>
</feature>
<gene>
    <name evidence="4" type="ORF">HX882_20855</name>
</gene>
<evidence type="ECO:0000256" key="1">
    <source>
        <dbReference type="SAM" id="MobiDB-lite"/>
    </source>
</evidence>
<sequence length="646" mass="71681">MFWRFKLKKAADPAPAHKPAPPADHLAPQTATELLSTPRRQKLLEHIWQRTSLSRQQFADLYRHPIERYAELVQQLPASENHHHAYPGGMLDHGLEIVVYALKIRQSHLLPIGATPETQAAQTEAWTATIAYAALLHDLGKIAVDVDVHLEDGSVWHPWQGPIQRAYRFKYRKGRPYKLHSAATGLLCMQVLPASTLDWLSTYPEPWNALIYVLTGQYEHAGTLGELVSQADQASVAQELGGNPVRALAAPKSSLQRRLIEGLGFLVNEQLKLNQPRASDGWLTDDGLWLVSKPVADKLRAHLLSQGVEGVPSSNTTLFNVLQDNAIIQVSPEGKAIWTATIQNGKWKKTLTFLKVAPALIWEKAERPPAFTGSVTLEVTAEKNEEDEHTGDLDHPASAYSPLEPTSSWGAPPDWPQSPEQEDIAPAAPPRYITDVPDLDDDQVSQWALALDHPERDTHEATRANAGLIPTERPDPSVAPTDNKTESPPGMAPRSAVASSAKKTAQSNAHTAQPDASPEVLGKTFMKWLRQGVLTNKIIVNDATAKVHSVVGTAFLVSPGIFQRYADEHPETARAAQLHGTNGWRWVQRCFEKLELHRKDEAGRSLWACQIQSSRKARDIKGYLLKDPLLIFTERPYDNPYLQVKE</sequence>
<comment type="caution">
    <text evidence="4">The sequence shown here is derived from an EMBL/GenBank/DDBJ whole genome shotgun (WGS) entry which is preliminary data.</text>
</comment>
<feature type="domain" description="Putative conjugal transfer nickase/helicase TraI C-terminal" evidence="3">
    <location>
        <begin position="522"/>
        <end position="643"/>
    </location>
</feature>
<dbReference type="SUPFAM" id="SSF109604">
    <property type="entry name" value="HD-domain/PDEase-like"/>
    <property type="match status" value="1"/>
</dbReference>
<feature type="region of interest" description="Disordered" evidence="1">
    <location>
        <begin position="452"/>
        <end position="518"/>
    </location>
</feature>
<dbReference type="InterPro" id="IPR022391">
    <property type="entry name" value="ICE_relaxase_PFGI-1"/>
</dbReference>
<dbReference type="InterPro" id="IPR036388">
    <property type="entry name" value="WH-like_DNA-bd_sf"/>
</dbReference>